<protein>
    <submittedName>
        <fullName evidence="4">Uncharacterized protein</fullName>
    </submittedName>
</protein>
<proteinExistence type="predicted"/>
<feature type="region of interest" description="Disordered" evidence="1">
    <location>
        <begin position="472"/>
        <end position="499"/>
    </location>
</feature>
<feature type="transmembrane region" description="Helical" evidence="2">
    <location>
        <begin position="71"/>
        <end position="95"/>
    </location>
</feature>
<evidence type="ECO:0000256" key="1">
    <source>
        <dbReference type="SAM" id="MobiDB-lite"/>
    </source>
</evidence>
<keyword evidence="2" id="KW-0812">Transmembrane</keyword>
<sequence length="499" mass="55030">MACGTSRGRLPSRACATSTVLRLSTFLVQALAPAAHNGTRQGSAVDDGASACGVGVARVGKVEEKGRPQKVLSGTSISVMVVGAVVFLASLHYLVHWPDKEIRLITWKLISSTTSIFIAVMIYTVALEELGDNVALVLGHGYTGSLGLLVLLLVVQADLFMVRKSEVASASRCLIGGHLLGFNAIHVFGNMQERLTFFCSASWRAALVIPLFAAGWFALSWVARRIRHMIEERLASSDPRESQVAEFWEDQCFDTENDVVAITMGFLLTQVVGFVLHGRLPPLVGEFVHHADIENHLLFATGAAFMLSVFGFEALDSRAHGHYYMRRLVLVVRGVLAMSMSWCWLMWSRWHLWMTLHMEELLAKVVLACGTSLFCMIMVFILDSLADRSVVNPKALRAVIQAFGLLIGLSWESCFDAVMEDLHPKHFRTLIAVGLALYVLPGWRLYILPKALAVWPLEMHNNPPSAIALCKEDEEWQTEDSEDDERQKGGDSSGDSASE</sequence>
<keyword evidence="2" id="KW-0472">Membrane</keyword>
<evidence type="ECO:0000256" key="3">
    <source>
        <dbReference type="SAM" id="SignalP"/>
    </source>
</evidence>
<feature type="transmembrane region" description="Helical" evidence="2">
    <location>
        <begin position="426"/>
        <end position="447"/>
    </location>
</feature>
<feature type="transmembrane region" description="Helical" evidence="2">
    <location>
        <begin position="327"/>
        <end position="347"/>
    </location>
</feature>
<feature type="transmembrane region" description="Helical" evidence="2">
    <location>
        <begin position="201"/>
        <end position="223"/>
    </location>
</feature>
<evidence type="ECO:0000313" key="4">
    <source>
        <dbReference type="EMBL" id="CAE4565006.1"/>
    </source>
</evidence>
<feature type="transmembrane region" description="Helical" evidence="2">
    <location>
        <begin position="297"/>
        <end position="315"/>
    </location>
</feature>
<dbReference type="EMBL" id="HBNR01007043">
    <property type="protein sequence ID" value="CAE4565006.1"/>
    <property type="molecule type" value="Transcribed_RNA"/>
</dbReference>
<reference evidence="4" key="1">
    <citation type="submission" date="2021-01" db="EMBL/GenBank/DDBJ databases">
        <authorList>
            <person name="Corre E."/>
            <person name="Pelletier E."/>
            <person name="Niang G."/>
            <person name="Scheremetjew M."/>
            <person name="Finn R."/>
            <person name="Kale V."/>
            <person name="Holt S."/>
            <person name="Cochrane G."/>
            <person name="Meng A."/>
            <person name="Brown T."/>
            <person name="Cohen L."/>
        </authorList>
    </citation>
    <scope>NUCLEOTIDE SEQUENCE</scope>
    <source>
        <strain evidence="4">CCMP3105</strain>
    </source>
</reference>
<organism evidence="4">
    <name type="scientific">Alexandrium monilatum</name>
    <dbReference type="NCBI Taxonomy" id="311494"/>
    <lineage>
        <taxon>Eukaryota</taxon>
        <taxon>Sar</taxon>
        <taxon>Alveolata</taxon>
        <taxon>Dinophyceae</taxon>
        <taxon>Gonyaulacales</taxon>
        <taxon>Pyrocystaceae</taxon>
        <taxon>Alexandrium</taxon>
    </lineage>
</organism>
<gene>
    <name evidence="4" type="ORF">AMON00008_LOCUS4625</name>
</gene>
<feature type="transmembrane region" description="Helical" evidence="2">
    <location>
        <begin position="259"/>
        <end position="277"/>
    </location>
</feature>
<keyword evidence="3" id="KW-0732">Signal</keyword>
<evidence type="ECO:0000256" key="2">
    <source>
        <dbReference type="SAM" id="Phobius"/>
    </source>
</evidence>
<feature type="transmembrane region" description="Helical" evidence="2">
    <location>
        <begin position="107"/>
        <end position="127"/>
    </location>
</feature>
<name>A0A7S4PXR8_9DINO</name>
<feature type="transmembrane region" description="Helical" evidence="2">
    <location>
        <begin position="362"/>
        <end position="382"/>
    </location>
</feature>
<accession>A0A7S4PXR8</accession>
<feature type="compositionally biased region" description="Acidic residues" evidence="1">
    <location>
        <begin position="472"/>
        <end position="484"/>
    </location>
</feature>
<feature type="transmembrane region" description="Helical" evidence="2">
    <location>
        <begin position="394"/>
        <end position="411"/>
    </location>
</feature>
<feature type="signal peptide" evidence="3">
    <location>
        <begin position="1"/>
        <end position="30"/>
    </location>
</feature>
<feature type="chain" id="PRO_5030868706" evidence="3">
    <location>
        <begin position="31"/>
        <end position="499"/>
    </location>
</feature>
<feature type="transmembrane region" description="Helical" evidence="2">
    <location>
        <begin position="167"/>
        <end position="189"/>
    </location>
</feature>
<feature type="transmembrane region" description="Helical" evidence="2">
    <location>
        <begin position="133"/>
        <end position="155"/>
    </location>
</feature>
<dbReference type="AlphaFoldDB" id="A0A7S4PXR8"/>
<keyword evidence="2" id="KW-1133">Transmembrane helix</keyword>